<dbReference type="EMBL" id="OBMQ01000001">
    <property type="protein sequence ID" value="SOB90718.1"/>
    <property type="molecule type" value="Genomic_DNA"/>
</dbReference>
<name>A0A285RAE2_9BACL</name>
<proteinExistence type="predicted"/>
<sequence>MQSDENLSFVNLQTGEIVQVSQEMLSIKEDSNECDVPEWQQDELEVANTILENEMQFAQLPPM</sequence>
<accession>A0A285RAE2</accession>
<reference evidence="2" key="1">
    <citation type="submission" date="2017-08" db="EMBL/GenBank/DDBJ databases">
        <authorList>
            <person name="Varghese N."/>
            <person name="Submissions S."/>
        </authorList>
    </citation>
    <scope>NUCLEOTIDE SEQUENCE [LARGE SCALE GENOMIC DNA]</scope>
    <source>
        <strain evidence="2">JC22</strain>
    </source>
</reference>
<dbReference type="OrthoDB" id="48384at2"/>
<dbReference type="Proteomes" id="UP000219636">
    <property type="component" value="Unassembled WGS sequence"/>
</dbReference>
<protein>
    <submittedName>
        <fullName evidence="1">Uncharacterized protein</fullName>
    </submittedName>
</protein>
<organism evidence="1 2">
    <name type="scientific">Ureibacillus xyleni</name>
    <dbReference type="NCBI Taxonomy" id="614648"/>
    <lineage>
        <taxon>Bacteria</taxon>
        <taxon>Bacillati</taxon>
        <taxon>Bacillota</taxon>
        <taxon>Bacilli</taxon>
        <taxon>Bacillales</taxon>
        <taxon>Caryophanaceae</taxon>
        <taxon>Ureibacillus</taxon>
    </lineage>
</organism>
<evidence type="ECO:0000313" key="1">
    <source>
        <dbReference type="EMBL" id="SOB90718.1"/>
    </source>
</evidence>
<evidence type="ECO:0000313" key="2">
    <source>
        <dbReference type="Proteomes" id="UP000219636"/>
    </source>
</evidence>
<gene>
    <name evidence="1" type="ORF">SAMN05880501_101201</name>
</gene>
<keyword evidence="2" id="KW-1185">Reference proteome</keyword>
<dbReference type="RefSeq" id="WP_097071783.1">
    <property type="nucleotide sequence ID" value="NZ_OBMQ01000001.1"/>
</dbReference>
<dbReference type="AlphaFoldDB" id="A0A285RAE2"/>